<dbReference type="PANTHER" id="PTHR43447">
    <property type="entry name" value="ALPHA-AMYLASE"/>
    <property type="match status" value="1"/>
</dbReference>
<evidence type="ECO:0000256" key="5">
    <source>
        <dbReference type="ARBA" id="ARBA00023277"/>
    </source>
</evidence>
<evidence type="ECO:0000313" key="9">
    <source>
        <dbReference type="Proteomes" id="UP000243515"/>
    </source>
</evidence>
<gene>
    <name evidence="8" type="ORF">Egran_00574</name>
</gene>
<evidence type="ECO:0000313" key="8">
    <source>
        <dbReference type="EMBL" id="OXV11663.1"/>
    </source>
</evidence>
<evidence type="ECO:0000259" key="7">
    <source>
        <dbReference type="SMART" id="SM00642"/>
    </source>
</evidence>
<dbReference type="SMART" id="SM00642">
    <property type="entry name" value="Aamy"/>
    <property type="match status" value="1"/>
</dbReference>
<evidence type="ECO:0000256" key="2">
    <source>
        <dbReference type="ARBA" id="ARBA00008061"/>
    </source>
</evidence>
<keyword evidence="3" id="KW-0479">Metal-binding</keyword>
<dbReference type="InterPro" id="IPR017853">
    <property type="entry name" value="GH"/>
</dbReference>
<name>A0A232M5J2_9EURO</name>
<reference evidence="8 9" key="1">
    <citation type="journal article" date="2015" name="Environ. Microbiol.">
        <title>Metagenome sequence of Elaphomyces granulatus from sporocarp tissue reveals Ascomycota ectomycorrhizal fingerprints of genome expansion and a Proteobacteria-rich microbiome.</title>
        <authorList>
            <person name="Quandt C.A."/>
            <person name="Kohler A."/>
            <person name="Hesse C.N."/>
            <person name="Sharpton T.J."/>
            <person name="Martin F."/>
            <person name="Spatafora J.W."/>
        </authorList>
    </citation>
    <scope>NUCLEOTIDE SEQUENCE [LARGE SCALE GENOMIC DNA]</scope>
    <source>
        <strain evidence="8 9">OSC145934</strain>
    </source>
</reference>
<comment type="similarity">
    <text evidence="2">Belongs to the glycosyl hydrolase 13 family.</text>
</comment>
<dbReference type="GO" id="GO:0005975">
    <property type="term" value="P:carbohydrate metabolic process"/>
    <property type="evidence" value="ECO:0007669"/>
    <property type="project" value="InterPro"/>
</dbReference>
<dbReference type="InterPro" id="IPR013780">
    <property type="entry name" value="Glyco_hydro_b"/>
</dbReference>
<dbReference type="Pfam" id="PF09154">
    <property type="entry name" value="Alpha-amy_C_pro"/>
    <property type="match status" value="1"/>
</dbReference>
<dbReference type="Pfam" id="PF00128">
    <property type="entry name" value="Alpha-amylase"/>
    <property type="match status" value="1"/>
</dbReference>
<evidence type="ECO:0000256" key="4">
    <source>
        <dbReference type="ARBA" id="ARBA00022801"/>
    </source>
</evidence>
<keyword evidence="4" id="KW-0378">Hydrolase</keyword>
<dbReference type="NCBIfam" id="NF006969">
    <property type="entry name" value="PRK09441.1-2"/>
    <property type="match status" value="1"/>
</dbReference>
<feature type="domain" description="Glycosyl hydrolase family 13 catalytic" evidence="7">
    <location>
        <begin position="39"/>
        <end position="427"/>
    </location>
</feature>
<dbReference type="InterPro" id="IPR015237">
    <property type="entry name" value="Alpha-amylase_C_pro"/>
</dbReference>
<organism evidence="8 9">
    <name type="scientific">Elaphomyces granulatus</name>
    <dbReference type="NCBI Taxonomy" id="519963"/>
    <lineage>
        <taxon>Eukaryota</taxon>
        <taxon>Fungi</taxon>
        <taxon>Dikarya</taxon>
        <taxon>Ascomycota</taxon>
        <taxon>Pezizomycotina</taxon>
        <taxon>Eurotiomycetes</taxon>
        <taxon>Eurotiomycetidae</taxon>
        <taxon>Eurotiales</taxon>
        <taxon>Elaphomycetaceae</taxon>
        <taxon>Elaphomyces</taxon>
    </lineage>
</organism>
<dbReference type="InterPro" id="IPR006047">
    <property type="entry name" value="GH13_cat_dom"/>
</dbReference>
<dbReference type="PIRSF" id="PIRSF001021">
    <property type="entry name" value="Alph-amls_thrmst"/>
    <property type="match status" value="1"/>
</dbReference>
<keyword evidence="9" id="KW-1185">Reference proteome</keyword>
<dbReference type="GO" id="GO:0004553">
    <property type="term" value="F:hydrolase activity, hydrolyzing O-glycosyl compounds"/>
    <property type="evidence" value="ECO:0007669"/>
    <property type="project" value="InterPro"/>
</dbReference>
<dbReference type="GO" id="GO:0005509">
    <property type="term" value="F:calcium ion binding"/>
    <property type="evidence" value="ECO:0007669"/>
    <property type="project" value="InterPro"/>
</dbReference>
<keyword evidence="6" id="KW-0326">Glycosidase</keyword>
<evidence type="ECO:0000256" key="3">
    <source>
        <dbReference type="ARBA" id="ARBA00022723"/>
    </source>
</evidence>
<comment type="caution">
    <text evidence="8">The sequence shown here is derived from an EMBL/GenBank/DDBJ whole genome shotgun (WGS) entry which is preliminary data.</text>
</comment>
<dbReference type="Gene3D" id="2.40.30.140">
    <property type="match status" value="1"/>
</dbReference>
<dbReference type="Gene3D" id="3.20.20.80">
    <property type="entry name" value="Glycosidases"/>
    <property type="match status" value="1"/>
</dbReference>
<dbReference type="Gene3D" id="2.60.40.1180">
    <property type="entry name" value="Golgi alpha-mannosidase II"/>
    <property type="match status" value="1"/>
</dbReference>
<accession>A0A232M5J2</accession>
<dbReference type="InterPro" id="IPR013776">
    <property type="entry name" value="A-amylase_thermo"/>
</dbReference>
<comment type="cofactor">
    <cofactor evidence="1">
        <name>Ca(2+)</name>
        <dbReference type="ChEBI" id="CHEBI:29108"/>
    </cofactor>
</comment>
<sequence length="536" mass="61336">MKSFFCCGSSRKKESKWHKFEDEVQPLNQLPAGDAPDNVLLMQAFEWYVPPDRRHWRRLQRALSDLKQIGVDNIWIPPACKAMNSSGNGYDIYDLYDLGEFDQKGSVATKWGSKEDLELLTSTASQFDIGIYWDAVLNHRAGADYTEKFPAVQVDPQDRNVEISRPQEVEGWLGYRFPGRGNMYSSMKYHWYHFSGVDYNAADEKSAIYKIVGPNKGWAKDVSHENGNYDYLMFGNLDYSNPEVRQDVLNWVEWIGRELPLSGLRLDAIKHFSFGFQKSLIQHIRRTVGANWFIVGEYWSGSIRELLLYLRRMDYSLALFDVPLVNRFSSISRTEGADLRLVFDGTLVQYRPDHAVTFVMNHDTQPSQALETPIASFFKPLAYALILLRRQGYPCVFYGDLYGIAGGVRRPLPPSCDGRLPILTLARKLYAYGEQRDYFDRPNCIGFVRYGDRRRLSGLACVLSNGPASSKYMFVGESHAGEQWTDLLAWRRDVVVIDSHGFGDFPVSGKSVSVWVNAAADGRDRFRPFNTAIYSY</sequence>
<dbReference type="CDD" id="cd11318">
    <property type="entry name" value="AmyAc_bac_fung_AmyA"/>
    <property type="match status" value="1"/>
</dbReference>
<dbReference type="AlphaFoldDB" id="A0A232M5J2"/>
<dbReference type="EMBL" id="NPHW01002365">
    <property type="protein sequence ID" value="OXV11663.1"/>
    <property type="molecule type" value="Genomic_DNA"/>
</dbReference>
<keyword evidence="5" id="KW-0119">Carbohydrate metabolism</keyword>
<dbReference type="Proteomes" id="UP000243515">
    <property type="component" value="Unassembled WGS sequence"/>
</dbReference>
<proteinExistence type="inferred from homology"/>
<dbReference type="SUPFAM" id="SSF51011">
    <property type="entry name" value="Glycosyl hydrolase domain"/>
    <property type="match status" value="1"/>
</dbReference>
<evidence type="ECO:0000256" key="6">
    <source>
        <dbReference type="ARBA" id="ARBA00023295"/>
    </source>
</evidence>
<evidence type="ECO:0000256" key="1">
    <source>
        <dbReference type="ARBA" id="ARBA00001913"/>
    </source>
</evidence>
<dbReference type="OrthoDB" id="550577at2759"/>
<dbReference type="NCBIfam" id="NF006968">
    <property type="entry name" value="PRK09441.1-1"/>
    <property type="match status" value="1"/>
</dbReference>
<protein>
    <recommendedName>
        <fullName evidence="7">Glycosyl hydrolase family 13 catalytic domain-containing protein</fullName>
    </recommendedName>
</protein>
<dbReference type="SUPFAM" id="SSF51445">
    <property type="entry name" value="(Trans)glycosidases"/>
    <property type="match status" value="1"/>
</dbReference>